<dbReference type="PANTHER" id="PTHR43768">
    <property type="entry name" value="TREHALOSE 6-PHOSPHATE PHOSPHATASE"/>
    <property type="match status" value="1"/>
</dbReference>
<comment type="pathway">
    <text evidence="3">Glycan biosynthesis; trehalose biosynthesis.</text>
</comment>
<reference evidence="4 5" key="1">
    <citation type="submission" date="2024-04" db="EMBL/GenBank/DDBJ databases">
        <title>Arthrobacter sp. from Plains bison fecal sample.</title>
        <authorList>
            <person name="Ruzzini A."/>
        </authorList>
    </citation>
    <scope>NUCLEOTIDE SEQUENCE [LARGE SCALE GENOMIC DNA]</scope>
    <source>
        <strain evidence="4 5">EINP1</strain>
    </source>
</reference>
<sequence>MSGLPADLAQALEQLAAAQTLLVALDFDGVLAPLVEHADDARPLPGSAAAVRDLAALPDTFTAMISGRALDSLRRAATPEPETLLIGSHGAEAWTGPNAQPLQLTPEQAQLLARARAAVEEVAASHPGTWLEAKPAGVVLHTRSAADDIAAAATEAARARLSAIDGVQITDGKRVLETSVVHTNKGEGIRTLRTLTGAAAVLFAGDDVTDENGFAALLPGDLGVKIGPGETRASYRVDSPEAFTEVLQTLLVLRRDRH</sequence>
<comment type="similarity">
    <text evidence="3">Belongs to the trehalose phosphatase family.</text>
</comment>
<dbReference type="Gene3D" id="3.30.70.1020">
    <property type="entry name" value="Trehalose-6-phosphate phosphatase related protein, domain 2"/>
    <property type="match status" value="1"/>
</dbReference>
<keyword evidence="1 3" id="KW-0378">Hydrolase</keyword>
<accession>A0ABZ2ZTV0</accession>
<dbReference type="Pfam" id="PF02358">
    <property type="entry name" value="Trehalose_PPase"/>
    <property type="match status" value="1"/>
</dbReference>
<comment type="catalytic activity">
    <reaction evidence="3">
        <text>alpha,alpha-trehalose 6-phosphate + H2O = alpha,alpha-trehalose + phosphate</text>
        <dbReference type="Rhea" id="RHEA:23420"/>
        <dbReference type="ChEBI" id="CHEBI:15377"/>
        <dbReference type="ChEBI" id="CHEBI:16551"/>
        <dbReference type="ChEBI" id="CHEBI:43474"/>
        <dbReference type="ChEBI" id="CHEBI:58429"/>
        <dbReference type="EC" id="3.1.3.12"/>
    </reaction>
</comment>
<dbReference type="Gene3D" id="3.40.50.1000">
    <property type="entry name" value="HAD superfamily/HAD-like"/>
    <property type="match status" value="1"/>
</dbReference>
<organism evidence="4 5">
    <name type="scientific">Arthrobacter citreus</name>
    <dbReference type="NCBI Taxonomy" id="1670"/>
    <lineage>
        <taxon>Bacteria</taxon>
        <taxon>Bacillati</taxon>
        <taxon>Actinomycetota</taxon>
        <taxon>Actinomycetes</taxon>
        <taxon>Micrococcales</taxon>
        <taxon>Micrococcaceae</taxon>
        <taxon>Arthrobacter</taxon>
    </lineage>
</organism>
<keyword evidence="5" id="KW-1185">Reference proteome</keyword>
<evidence type="ECO:0000313" key="4">
    <source>
        <dbReference type="EMBL" id="WZP15205.1"/>
    </source>
</evidence>
<evidence type="ECO:0000313" key="5">
    <source>
        <dbReference type="Proteomes" id="UP001448858"/>
    </source>
</evidence>
<proteinExistence type="inferred from homology"/>
<dbReference type="EMBL" id="CP151657">
    <property type="protein sequence ID" value="WZP15205.1"/>
    <property type="molecule type" value="Genomic_DNA"/>
</dbReference>
<protein>
    <recommendedName>
        <fullName evidence="3">Trehalose 6-phosphate phosphatase</fullName>
        <ecNumber evidence="3">3.1.3.12</ecNumber>
    </recommendedName>
</protein>
<dbReference type="EC" id="3.1.3.12" evidence="3"/>
<dbReference type="GO" id="GO:0004805">
    <property type="term" value="F:trehalose-phosphatase activity"/>
    <property type="evidence" value="ECO:0007669"/>
    <property type="project" value="UniProtKB-EC"/>
</dbReference>
<dbReference type="NCBIfam" id="TIGR00685">
    <property type="entry name" value="T6PP"/>
    <property type="match status" value="1"/>
</dbReference>
<dbReference type="RefSeq" id="WP_342022873.1">
    <property type="nucleotide sequence ID" value="NZ_CP151657.1"/>
</dbReference>
<comment type="cofactor">
    <cofactor evidence="3">
        <name>Mg(2+)</name>
        <dbReference type="ChEBI" id="CHEBI:18420"/>
    </cofactor>
</comment>
<name>A0ABZ2ZTV0_9MICC</name>
<keyword evidence="3" id="KW-0460">Magnesium</keyword>
<dbReference type="Proteomes" id="UP001448858">
    <property type="component" value="Chromosome"/>
</dbReference>
<gene>
    <name evidence="4" type="primary">otsB</name>
    <name evidence="4" type="ORF">AAE021_13595</name>
</gene>
<dbReference type="SUPFAM" id="SSF56784">
    <property type="entry name" value="HAD-like"/>
    <property type="match status" value="1"/>
</dbReference>
<dbReference type="InterPro" id="IPR023214">
    <property type="entry name" value="HAD_sf"/>
</dbReference>
<dbReference type="PANTHER" id="PTHR43768:SF3">
    <property type="entry name" value="TREHALOSE 6-PHOSPHATE PHOSPHATASE"/>
    <property type="match status" value="1"/>
</dbReference>
<keyword evidence="3" id="KW-0479">Metal-binding</keyword>
<evidence type="ECO:0000256" key="3">
    <source>
        <dbReference type="RuleBase" id="RU361117"/>
    </source>
</evidence>
<comment type="function">
    <text evidence="2 3">Removes the phosphate from trehalose 6-phosphate to produce free trehalose.</text>
</comment>
<dbReference type="InterPro" id="IPR036412">
    <property type="entry name" value="HAD-like_sf"/>
</dbReference>
<evidence type="ECO:0000256" key="1">
    <source>
        <dbReference type="ARBA" id="ARBA00022801"/>
    </source>
</evidence>
<dbReference type="InterPro" id="IPR044651">
    <property type="entry name" value="OTSB-like"/>
</dbReference>
<dbReference type="InterPro" id="IPR003337">
    <property type="entry name" value="Trehalose_PPase"/>
</dbReference>
<evidence type="ECO:0000256" key="2">
    <source>
        <dbReference type="ARBA" id="ARBA00024179"/>
    </source>
</evidence>